<dbReference type="InterPro" id="IPR002355">
    <property type="entry name" value="Cu_oxidase_Cu_BS"/>
</dbReference>
<name>A0A242M8K8_CABSO</name>
<dbReference type="Pfam" id="PF07731">
    <property type="entry name" value="Cu-oxidase_2"/>
    <property type="match status" value="1"/>
</dbReference>
<dbReference type="PANTHER" id="PTHR11709:SF394">
    <property type="entry name" value="FI03373P-RELATED"/>
    <property type="match status" value="1"/>
</dbReference>
<evidence type="ECO:0000256" key="2">
    <source>
        <dbReference type="ARBA" id="ARBA00022723"/>
    </source>
</evidence>
<feature type="domain" description="Plastocyanin-like" evidence="6">
    <location>
        <begin position="396"/>
        <end position="506"/>
    </location>
</feature>
<dbReference type="Proteomes" id="UP000194546">
    <property type="component" value="Unassembled WGS sequence"/>
</dbReference>
<evidence type="ECO:0000256" key="3">
    <source>
        <dbReference type="ARBA" id="ARBA00023002"/>
    </source>
</evidence>
<dbReference type="CDD" id="cd13865">
    <property type="entry name" value="CuRO_1_LCC_like_3"/>
    <property type="match status" value="1"/>
</dbReference>
<feature type="domain" description="Plastocyanin-like" evidence="5">
    <location>
        <begin position="248"/>
        <end position="347"/>
    </location>
</feature>
<dbReference type="PANTHER" id="PTHR11709">
    <property type="entry name" value="MULTI-COPPER OXIDASE"/>
    <property type="match status" value="1"/>
</dbReference>
<comment type="caution">
    <text evidence="8">The sequence shown here is derived from an EMBL/GenBank/DDBJ whole genome shotgun (WGS) entry which is preliminary data.</text>
</comment>
<keyword evidence="3" id="KW-0560">Oxidoreductase</keyword>
<evidence type="ECO:0000259" key="5">
    <source>
        <dbReference type="Pfam" id="PF00394"/>
    </source>
</evidence>
<dbReference type="AlphaFoldDB" id="A0A242M8K8"/>
<dbReference type="GO" id="GO:0005507">
    <property type="term" value="F:copper ion binding"/>
    <property type="evidence" value="ECO:0007669"/>
    <property type="project" value="InterPro"/>
</dbReference>
<dbReference type="InterPro" id="IPR008972">
    <property type="entry name" value="Cupredoxin"/>
</dbReference>
<dbReference type="RefSeq" id="WP_086383333.1">
    <property type="nucleotide sequence ID" value="NZ_NBTY01000196.1"/>
</dbReference>
<proteinExistence type="predicted"/>
<reference evidence="8 9" key="1">
    <citation type="submission" date="2017-03" db="EMBL/GenBank/DDBJ databases">
        <title>Genome analysis of strain PAMC 26510.</title>
        <authorList>
            <person name="Oh H.-M."/>
            <person name="Yang J.-A."/>
        </authorList>
    </citation>
    <scope>NUCLEOTIDE SEQUENCE [LARGE SCALE GENOMIC DNA]</scope>
    <source>
        <strain evidence="8 9">PAMC 26510</strain>
    </source>
</reference>
<dbReference type="GO" id="GO:0016491">
    <property type="term" value="F:oxidoreductase activity"/>
    <property type="evidence" value="ECO:0007669"/>
    <property type="project" value="UniProtKB-KW"/>
</dbReference>
<evidence type="ECO:0000313" key="9">
    <source>
        <dbReference type="Proteomes" id="UP000194546"/>
    </source>
</evidence>
<gene>
    <name evidence="8" type="ORF">PAMC26510_31335</name>
</gene>
<dbReference type="EMBL" id="NBTY01000196">
    <property type="protein sequence ID" value="OTP67430.1"/>
    <property type="molecule type" value="Genomic_DNA"/>
</dbReference>
<protein>
    <submittedName>
        <fullName evidence="8">Multicopper oxidase</fullName>
    </submittedName>
</protein>
<dbReference type="Gene3D" id="2.60.40.420">
    <property type="entry name" value="Cupredoxins - blue copper proteins"/>
    <property type="match status" value="3"/>
</dbReference>
<dbReference type="InterPro" id="IPR001117">
    <property type="entry name" value="Cu-oxidase_2nd"/>
</dbReference>
<dbReference type="Pfam" id="PF00394">
    <property type="entry name" value="Cu-oxidase"/>
    <property type="match status" value="1"/>
</dbReference>
<evidence type="ECO:0000256" key="4">
    <source>
        <dbReference type="ARBA" id="ARBA00023008"/>
    </source>
</evidence>
<keyword evidence="2" id="KW-0479">Metal-binding</keyword>
<dbReference type="InterPro" id="IPR011706">
    <property type="entry name" value="Cu-oxidase_C"/>
</dbReference>
<dbReference type="InterPro" id="IPR034279">
    <property type="entry name" value="CuRO_3_CopA"/>
</dbReference>
<comment type="subcellular location">
    <subcellularLocation>
        <location evidence="1">Periplasm</location>
    </subcellularLocation>
</comment>
<accession>A0A242M8K8</accession>
<dbReference type="InterPro" id="IPR011707">
    <property type="entry name" value="Cu-oxidase-like_N"/>
</dbReference>
<dbReference type="CDD" id="cd13887">
    <property type="entry name" value="CuRO_2_MCO_like_2"/>
    <property type="match status" value="1"/>
</dbReference>
<dbReference type="Pfam" id="PF07732">
    <property type="entry name" value="Cu-oxidase_3"/>
    <property type="match status" value="1"/>
</dbReference>
<organism evidence="8 9">
    <name type="scientific">Caballeronia sordidicola</name>
    <name type="common">Burkholderia sordidicola</name>
    <dbReference type="NCBI Taxonomy" id="196367"/>
    <lineage>
        <taxon>Bacteria</taxon>
        <taxon>Pseudomonadati</taxon>
        <taxon>Pseudomonadota</taxon>
        <taxon>Betaproteobacteria</taxon>
        <taxon>Burkholderiales</taxon>
        <taxon>Burkholderiaceae</taxon>
        <taxon>Caballeronia</taxon>
    </lineage>
</organism>
<sequence length="508" mass="55852">MLSTRRQFLITSVAAASAFAGCTLWQDERAKSADTADGGQRRRLIAERRVIEVNGRSASMLGLRQQDGTRGIFLDPDERFIVDLDNQMSDTTIIHWHGQTPPSAMDGVSDLGISPIQPAEQRPYEFVARPGTHWMHSHQALQHQQLLAGPLIVRTADDRREDRQEITIFLEDFLFADPMEVLESLQRGEDDSDMPAKQVAATTSSSKQMASMMADRGMARMGAANSMAGMQTAAAMPAMKMDLNDVDFDAYLANERTLEDPEVIHVEKGGKVRLRVINGASSTNFHLELGTLNGTVTAVDGDAVLPLTGSRFGLAMAQRIDILVDLPDSPGAWPVLALREGEAQQTGVILATSGAAVPKLSSRAASAAGPVTFELENRLSAAVPLLTRPVDKQFMLMLGGSMHPYAWTINGRDWENRDPLQVRKGQRVSLTFHNLTMMSHPMHLHGHHFQVVAINGAKFSGAMRDTVHVPPTSKVVVEFDADNEGRWLLHCHNLYHMQTGMMTEVTYV</sequence>
<dbReference type="GO" id="GO:0042597">
    <property type="term" value="C:periplasmic space"/>
    <property type="evidence" value="ECO:0007669"/>
    <property type="project" value="UniProtKB-SubCell"/>
</dbReference>
<evidence type="ECO:0000259" key="7">
    <source>
        <dbReference type="Pfam" id="PF07732"/>
    </source>
</evidence>
<keyword evidence="4" id="KW-0186">Copper</keyword>
<dbReference type="SUPFAM" id="SSF49503">
    <property type="entry name" value="Cupredoxins"/>
    <property type="match status" value="3"/>
</dbReference>
<dbReference type="CDD" id="cd13896">
    <property type="entry name" value="CuRO_3_CopA"/>
    <property type="match status" value="1"/>
</dbReference>
<evidence type="ECO:0000256" key="1">
    <source>
        <dbReference type="ARBA" id="ARBA00004418"/>
    </source>
</evidence>
<evidence type="ECO:0000313" key="8">
    <source>
        <dbReference type="EMBL" id="OTP67430.1"/>
    </source>
</evidence>
<dbReference type="PROSITE" id="PS51257">
    <property type="entry name" value="PROKAR_LIPOPROTEIN"/>
    <property type="match status" value="1"/>
</dbReference>
<evidence type="ECO:0000259" key="6">
    <source>
        <dbReference type="Pfam" id="PF07731"/>
    </source>
</evidence>
<dbReference type="PROSITE" id="PS00080">
    <property type="entry name" value="MULTICOPPER_OXIDASE2"/>
    <property type="match status" value="1"/>
</dbReference>
<dbReference type="InterPro" id="IPR045087">
    <property type="entry name" value="Cu-oxidase_fam"/>
</dbReference>
<feature type="domain" description="Plastocyanin-like" evidence="7">
    <location>
        <begin position="74"/>
        <end position="156"/>
    </location>
</feature>